<name>A0ABY9HW43_9ACTN</name>
<keyword evidence="5" id="KW-1185">Reference proteome</keyword>
<dbReference type="NCBIfam" id="TIGR01426">
    <property type="entry name" value="MGT"/>
    <property type="match status" value="1"/>
</dbReference>
<evidence type="ECO:0000313" key="5">
    <source>
        <dbReference type="Proteomes" id="UP001239522"/>
    </source>
</evidence>
<dbReference type="PANTHER" id="PTHR48050">
    <property type="entry name" value="STEROL 3-BETA-GLUCOSYLTRANSFERASE"/>
    <property type="match status" value="1"/>
</dbReference>
<proteinExistence type="inferred from homology"/>
<keyword evidence="4" id="KW-0614">Plasmid</keyword>
<dbReference type="PROSITE" id="PS00375">
    <property type="entry name" value="UDPGT"/>
    <property type="match status" value="1"/>
</dbReference>
<reference evidence="4 5" key="1">
    <citation type="submission" date="2023-03" db="EMBL/GenBank/DDBJ databases">
        <title>Isolation and description of six Streptomyces strains from soil environments, able to metabolize different microbial glucans.</title>
        <authorList>
            <person name="Widen T."/>
            <person name="Larsbrink J."/>
        </authorList>
    </citation>
    <scope>NUCLEOTIDE SEQUENCE [LARGE SCALE GENOMIC DNA]</scope>
    <source>
        <strain evidence="4 5">Mut1</strain>
        <plasmid evidence="4 5">unnamed1</plasmid>
    </source>
</reference>
<evidence type="ECO:0000259" key="3">
    <source>
        <dbReference type="Pfam" id="PF06722"/>
    </source>
</evidence>
<feature type="domain" description="Erythromycin biosynthesis protein CIII-like C-terminal" evidence="3">
    <location>
        <begin position="260"/>
        <end position="380"/>
    </location>
</feature>
<organism evidence="4 5">
    <name type="scientific">Streptomyces castrisilvae</name>
    <dbReference type="NCBI Taxonomy" id="3033811"/>
    <lineage>
        <taxon>Bacteria</taxon>
        <taxon>Bacillati</taxon>
        <taxon>Actinomycetota</taxon>
        <taxon>Actinomycetes</taxon>
        <taxon>Kitasatosporales</taxon>
        <taxon>Streptomycetaceae</taxon>
        <taxon>Streptomyces</taxon>
    </lineage>
</organism>
<dbReference type="CDD" id="cd03784">
    <property type="entry name" value="GT1_Gtf-like"/>
    <property type="match status" value="1"/>
</dbReference>
<dbReference type="InterPro" id="IPR002213">
    <property type="entry name" value="UDP_glucos_trans"/>
</dbReference>
<dbReference type="Pfam" id="PF06722">
    <property type="entry name" value="EryCIII-like_C"/>
    <property type="match status" value="1"/>
</dbReference>
<dbReference type="InterPro" id="IPR010610">
    <property type="entry name" value="EryCIII-like_C"/>
</dbReference>
<accession>A0ABY9HW43</accession>
<dbReference type="EMBL" id="CP120998">
    <property type="protein sequence ID" value="WLQ38569.1"/>
    <property type="molecule type" value="Genomic_DNA"/>
</dbReference>
<protein>
    <submittedName>
        <fullName evidence="4">Glycosyltransferase</fullName>
    </submittedName>
</protein>
<evidence type="ECO:0000256" key="2">
    <source>
        <dbReference type="ARBA" id="ARBA00022679"/>
    </source>
</evidence>
<dbReference type="PANTHER" id="PTHR48050:SF13">
    <property type="entry name" value="STEROL 3-BETA-GLUCOSYLTRANSFERASE UGT80A2"/>
    <property type="match status" value="1"/>
</dbReference>
<sequence>MIGTPFLGHVIPSSEVLAELVARGHRVTAANEEAVAGRLSATGAEFVPVVRRFPDDGGAWVRDPVSTLNVLLDCNMQTLPQLRDVYDEDPADLYLYDTGAYVGRALAEAQGRPSALVTPCVVALNLDNEVTTEAETAELPGAEAYEARFTEWLVRSGAATTDVDAFTGRHRTLALISKVLQPHAERLDPDEVTFTGPCFLRRESREGGWKRPERAERVLLISLGSSFTRQPEFYRRCLAAFGGLPGWHVVLGIGPDVDPAELGTVPENVEVHAWAPQLSVLAQADAFLTHGGAGSCGEALFHGLPMVVVPQGSDQISTAELLVERGVARRIDTEDATPEALREAVTSLVGDPLVRGRLAALRAEVRSEGGAARAADIIEAMLE</sequence>
<dbReference type="InterPro" id="IPR006326">
    <property type="entry name" value="UDPGT_MGT-like"/>
</dbReference>
<dbReference type="Gene3D" id="3.40.50.2000">
    <property type="entry name" value="Glycogen Phosphorylase B"/>
    <property type="match status" value="2"/>
</dbReference>
<comment type="similarity">
    <text evidence="1">Belongs to the UDP-glycosyltransferase family.</text>
</comment>
<evidence type="ECO:0000256" key="1">
    <source>
        <dbReference type="ARBA" id="ARBA00009995"/>
    </source>
</evidence>
<geneLocation type="plasmid" evidence="4 5">
    <name>unnamed1</name>
</geneLocation>
<keyword evidence="2" id="KW-0808">Transferase</keyword>
<dbReference type="Proteomes" id="UP001239522">
    <property type="component" value="Plasmid unnamed1"/>
</dbReference>
<dbReference type="SUPFAM" id="SSF53756">
    <property type="entry name" value="UDP-Glycosyltransferase/glycogen phosphorylase"/>
    <property type="match status" value="1"/>
</dbReference>
<dbReference type="InterPro" id="IPR050426">
    <property type="entry name" value="Glycosyltransferase_28"/>
</dbReference>
<evidence type="ECO:0000313" key="4">
    <source>
        <dbReference type="EMBL" id="WLQ38569.1"/>
    </source>
</evidence>
<dbReference type="InterPro" id="IPR035595">
    <property type="entry name" value="UDP_glycos_trans_CS"/>
</dbReference>
<gene>
    <name evidence="4" type="ORF">P8A18_33570</name>
</gene>